<dbReference type="CDD" id="cd01650">
    <property type="entry name" value="RT_nLTR_like"/>
    <property type="match status" value="1"/>
</dbReference>
<feature type="compositionally biased region" description="Basic residues" evidence="2">
    <location>
        <begin position="1259"/>
        <end position="1271"/>
    </location>
</feature>
<dbReference type="AlphaFoldDB" id="A0A9R0EVK0"/>
<dbReference type="InterPro" id="IPR005135">
    <property type="entry name" value="Endo/exonuclease/phosphatase"/>
</dbReference>
<feature type="compositionally biased region" description="Basic residues" evidence="2">
    <location>
        <begin position="210"/>
        <end position="219"/>
    </location>
</feature>
<dbReference type="GO" id="GO:0071897">
    <property type="term" value="P:DNA biosynthetic process"/>
    <property type="evidence" value="ECO:0007669"/>
    <property type="project" value="UniProtKB-ARBA"/>
</dbReference>
<dbReference type="SUPFAM" id="SSF56672">
    <property type="entry name" value="DNA/RNA polymerases"/>
    <property type="match status" value="1"/>
</dbReference>
<dbReference type="InterPro" id="IPR000477">
    <property type="entry name" value="RT_dom"/>
</dbReference>
<dbReference type="Gene3D" id="3.60.10.10">
    <property type="entry name" value="Endonuclease/exonuclease/phosphatase"/>
    <property type="match status" value="1"/>
</dbReference>
<reference evidence="5" key="1">
    <citation type="submission" date="2025-08" db="UniProtKB">
        <authorList>
            <consortium name="RefSeq"/>
        </authorList>
    </citation>
    <scope>IDENTIFICATION</scope>
    <source>
        <tissue evidence="5">Whole larval tissue</tissue>
    </source>
</reference>
<sequence>MELNKNKIKKIDDKEVEKGISSKDRSCSGSKGMMTRSHFKRPATPMGGAISDSGESDCSQMSAVSQKSTVSTRARKRTRTTDTSDQASVVNLPGVDKNSLEKLTKENAELRAQIACLQEAVVELKNQLKTLSQQGEIPETQASTSGGLAPDTVAQLRRSIAVEIGGMMDAKLAALEDRLLPERRLRPALASDARTPTVFSPPVQTEAKANKKKKKKKKGQASTPVVPESSAVSTPTVSVPNRQTTKAVSQETWSLVVGRKAKKVKTPQPADLSAQSRIQSMQKKQRVKLPKVPTSAAISICVKEGATVGLGEVMSVARRQINIVELGITTDLLREKRAADGGIVLMISGQDSASKADGLATRMREVLGDFPVVIRRPTKMAEARVMDLDDAITPEEVVAAIARVGGCSAEDVKIGEIRRPPTSLGHVWVRGPLAAMKKLASDKRMPLGWTCRPSRGNGHITFPALRVLQCNLNHCRSAQNLFLQTVAEWSVALAVVAEPYGLQDHPRWFRDSVDSVAIYWAGGSGGPHCCLLDSGQGFVAVEWGPIAVVGCYVSPNISLQEYEAYLDGIANCIRCKCSPRPVLVLGDFNAHSRAWGSTRDRPRGHAVQDWAASLDLRLLNRGSVPTCVRWQGESIVDLTWATPSLASRIVDWRVAEEIVTLSDHRHIVFDVATSLADGRSGATSNPPTRRWALKKLDREMLIAAANVVAWPEESSQGISPDPEGEAVWFRDKMASICDASMPRIRCGQRPGAAYWWSADIAHLRSVCLRLRRQFQRARRRRQPSASEEQITRAYREYRDATMALQRAILDAKSRSWKELLEGLNRDPWGRPYRLVMGKLRPWVPPLTETMDPDLLERVISTLFPVVRDSPSLPLPSDWSSDLGVTEGELGRAVRRMSVRNTAPGPDGVPGRVWALVMHALGNRLRRLFDSCLQTSVFPIPWKEAGLVLLKKQDRPAESPSAYRPICLLDEVSKLFERVIAKRLVEHPSRVGPDLSECQYGFRQQRSTIDAILRVRSLSDQAVSRGGVALAISLDIVNAFNSLPWKAIREALVHHRVPPYLQNIVGAYLRDRRIRYVGRDGSVQQREITCGVPQGSVLGPLLWNLAYDAVLRVDLPAGVHVVCYADNTLVMASGNSFEETIRLSELGVAKVVASIHELGLKIAPQKTEALWFHKLPRTREPPSLSVRVGDTQVQHTLEECTAWESERRVLVARIGRDLSLPAVITAMLTEAENWREVASFCETVMSQKEAAERDRERDPTRRRRRGGNHRGA</sequence>
<feature type="region of interest" description="Disordered" evidence="2">
    <location>
        <begin position="192"/>
        <end position="245"/>
    </location>
</feature>
<dbReference type="Pfam" id="PF00078">
    <property type="entry name" value="RVT_1"/>
    <property type="match status" value="1"/>
</dbReference>
<evidence type="ECO:0000313" key="4">
    <source>
        <dbReference type="Proteomes" id="UP000829999"/>
    </source>
</evidence>
<dbReference type="PANTHER" id="PTHR19446">
    <property type="entry name" value="REVERSE TRANSCRIPTASES"/>
    <property type="match status" value="1"/>
</dbReference>
<dbReference type="Proteomes" id="UP000829999">
    <property type="component" value="Chromosome 9"/>
</dbReference>
<feature type="compositionally biased region" description="Basic and acidic residues" evidence="2">
    <location>
        <begin position="9"/>
        <end position="26"/>
    </location>
</feature>
<dbReference type="GO" id="GO:0003824">
    <property type="term" value="F:catalytic activity"/>
    <property type="evidence" value="ECO:0007669"/>
    <property type="project" value="InterPro"/>
</dbReference>
<gene>
    <name evidence="5" type="primary">LOC126911003</name>
</gene>
<feature type="coiled-coil region" evidence="1">
    <location>
        <begin position="100"/>
        <end position="134"/>
    </location>
</feature>
<evidence type="ECO:0000313" key="5">
    <source>
        <dbReference type="RefSeq" id="XP_050551670.1"/>
    </source>
</evidence>
<dbReference type="PROSITE" id="PS50878">
    <property type="entry name" value="RT_POL"/>
    <property type="match status" value="1"/>
</dbReference>
<feature type="region of interest" description="Disordered" evidence="2">
    <location>
        <begin position="1"/>
        <end position="85"/>
    </location>
</feature>
<dbReference type="SUPFAM" id="SSF56219">
    <property type="entry name" value="DNase I-like"/>
    <property type="match status" value="1"/>
</dbReference>
<feature type="region of interest" description="Disordered" evidence="2">
    <location>
        <begin position="1245"/>
        <end position="1271"/>
    </location>
</feature>
<name>A0A9R0EVK0_SPOFR</name>
<dbReference type="InterPro" id="IPR036691">
    <property type="entry name" value="Endo/exonu/phosph_ase_sf"/>
</dbReference>
<keyword evidence="1" id="KW-0175">Coiled coil</keyword>
<dbReference type="CDD" id="cd09077">
    <property type="entry name" value="R1-I-EN"/>
    <property type="match status" value="1"/>
</dbReference>
<dbReference type="InterPro" id="IPR043502">
    <property type="entry name" value="DNA/RNA_pol_sf"/>
</dbReference>
<feature type="compositionally biased region" description="Polar residues" evidence="2">
    <location>
        <begin position="56"/>
        <end position="67"/>
    </location>
</feature>
<protein>
    <submittedName>
        <fullName evidence="5">Uncharacterized protein LOC126911003</fullName>
    </submittedName>
</protein>
<evidence type="ECO:0000259" key="3">
    <source>
        <dbReference type="PROSITE" id="PS50878"/>
    </source>
</evidence>
<keyword evidence="4" id="KW-1185">Reference proteome</keyword>
<evidence type="ECO:0000256" key="1">
    <source>
        <dbReference type="SAM" id="Coils"/>
    </source>
</evidence>
<proteinExistence type="predicted"/>
<feature type="compositionally biased region" description="Basic and acidic residues" evidence="2">
    <location>
        <begin position="1248"/>
        <end position="1258"/>
    </location>
</feature>
<evidence type="ECO:0000256" key="2">
    <source>
        <dbReference type="SAM" id="MobiDB-lite"/>
    </source>
</evidence>
<organism evidence="4 5">
    <name type="scientific">Spodoptera frugiperda</name>
    <name type="common">Fall armyworm</name>
    <dbReference type="NCBI Taxonomy" id="7108"/>
    <lineage>
        <taxon>Eukaryota</taxon>
        <taxon>Metazoa</taxon>
        <taxon>Ecdysozoa</taxon>
        <taxon>Arthropoda</taxon>
        <taxon>Hexapoda</taxon>
        <taxon>Insecta</taxon>
        <taxon>Pterygota</taxon>
        <taxon>Neoptera</taxon>
        <taxon>Endopterygota</taxon>
        <taxon>Lepidoptera</taxon>
        <taxon>Glossata</taxon>
        <taxon>Ditrysia</taxon>
        <taxon>Noctuoidea</taxon>
        <taxon>Noctuidae</taxon>
        <taxon>Amphipyrinae</taxon>
        <taxon>Spodoptera</taxon>
    </lineage>
</organism>
<dbReference type="OrthoDB" id="415822at2759"/>
<accession>A0A9R0EVK0</accession>
<dbReference type="RefSeq" id="XP_050551670.1">
    <property type="nucleotide sequence ID" value="XM_050695713.1"/>
</dbReference>
<feature type="domain" description="Reverse transcriptase" evidence="3">
    <location>
        <begin position="930"/>
        <end position="1191"/>
    </location>
</feature>
<dbReference type="Pfam" id="PF14529">
    <property type="entry name" value="Exo_endo_phos_2"/>
    <property type="match status" value="1"/>
</dbReference>
<dbReference type="GeneID" id="126911003"/>
<feature type="compositionally biased region" description="Low complexity" evidence="2">
    <location>
        <begin position="221"/>
        <end position="240"/>
    </location>
</feature>